<dbReference type="RefSeq" id="WP_311536186.1">
    <property type="nucleotide sequence ID" value="NZ_JAVRHQ010000029.1"/>
</dbReference>
<proteinExistence type="predicted"/>
<dbReference type="EMBL" id="JAVRHQ010000029">
    <property type="protein sequence ID" value="MDT0644569.1"/>
    <property type="molecule type" value="Genomic_DNA"/>
</dbReference>
<reference evidence="1 2" key="1">
    <citation type="submission" date="2023-09" db="EMBL/GenBank/DDBJ databases">
        <authorList>
            <person name="Rey-Velasco X."/>
        </authorList>
    </citation>
    <scope>NUCLEOTIDE SEQUENCE [LARGE SCALE GENOMIC DNA]</scope>
    <source>
        <strain evidence="1 2">F363</strain>
    </source>
</reference>
<comment type="caution">
    <text evidence="1">The sequence shown here is derived from an EMBL/GenBank/DDBJ whole genome shotgun (WGS) entry which is preliminary data.</text>
</comment>
<dbReference type="Proteomes" id="UP001262889">
    <property type="component" value="Unassembled WGS sequence"/>
</dbReference>
<evidence type="ECO:0000313" key="1">
    <source>
        <dbReference type="EMBL" id="MDT0644569.1"/>
    </source>
</evidence>
<gene>
    <name evidence="1" type="ORF">RM553_17140</name>
</gene>
<protein>
    <submittedName>
        <fullName evidence="1">Capsule assembly Wzi family protein</fullName>
    </submittedName>
</protein>
<sequence>MEFTLDINGFGNAYTTEESPFWLHSNKRGRIDETANFSTWANGSARTYFNNDSFMEVGMGLLFQDGYIDRLRFDESYIRFQNSWLIATAGRKQEKELYRGLSASNANIAWSLNSRPLLGVRIETAEPIFFVNDHGLGFTASFAEYIMDDDRYVKDTRVHHKSFNLVYKSSGNFQLSAGLQQYAQWAGTSPEYGKLNSSFKDYLNVFLGLKDDVDGREENAAGNQIGVYEVKLNTEINDYKIELIYNHLFEDGSGRMLYNTPDGRYGIYVEDMYMLSENSWIKAIMYELYYTMDQSEGSGTTDGEDNYFVHNLYKSGWTYENKVIGVPFITMNEERTRVYNNTLIAHHLAFTGVAFNEYLYKFMASYRSNYGYKGNDVLDNTILSTFLDAEVYNSDNFIIDIQLGADFISDAPTNLGAGVKLSKKLY</sequence>
<dbReference type="InterPro" id="IPR038636">
    <property type="entry name" value="Wzi_sf"/>
</dbReference>
<organism evidence="1 2">
    <name type="scientific">Autumnicola tepida</name>
    <dbReference type="NCBI Taxonomy" id="3075595"/>
    <lineage>
        <taxon>Bacteria</taxon>
        <taxon>Pseudomonadati</taxon>
        <taxon>Bacteroidota</taxon>
        <taxon>Flavobacteriia</taxon>
        <taxon>Flavobacteriales</taxon>
        <taxon>Flavobacteriaceae</taxon>
        <taxon>Autumnicola</taxon>
    </lineage>
</organism>
<accession>A0ABU3CE01</accession>
<keyword evidence="2" id="KW-1185">Reference proteome</keyword>
<evidence type="ECO:0000313" key="2">
    <source>
        <dbReference type="Proteomes" id="UP001262889"/>
    </source>
</evidence>
<dbReference type="Gene3D" id="2.40.160.130">
    <property type="entry name" value="Capsule assembly protein Wzi"/>
    <property type="match status" value="1"/>
</dbReference>
<name>A0ABU3CE01_9FLAO</name>